<evidence type="ECO:0000313" key="1">
    <source>
        <dbReference type="EMBL" id="KAL1242844.1"/>
    </source>
</evidence>
<organism evidence="1 2">
    <name type="scientific">Trichinella spiralis</name>
    <name type="common">Trichina worm</name>
    <dbReference type="NCBI Taxonomy" id="6334"/>
    <lineage>
        <taxon>Eukaryota</taxon>
        <taxon>Metazoa</taxon>
        <taxon>Ecdysozoa</taxon>
        <taxon>Nematoda</taxon>
        <taxon>Enoplea</taxon>
        <taxon>Dorylaimia</taxon>
        <taxon>Trichinellida</taxon>
        <taxon>Trichinellidae</taxon>
        <taxon>Trichinella</taxon>
    </lineage>
</organism>
<name>A0ABR3KTB2_TRISP</name>
<gene>
    <name evidence="1" type="ORF">TSPI_08792</name>
</gene>
<comment type="caution">
    <text evidence="1">The sequence shown here is derived from an EMBL/GenBank/DDBJ whole genome shotgun (WGS) entry which is preliminary data.</text>
</comment>
<proteinExistence type="predicted"/>
<dbReference type="EMBL" id="JBEUSY010000180">
    <property type="protein sequence ID" value="KAL1242844.1"/>
    <property type="molecule type" value="Genomic_DNA"/>
</dbReference>
<accession>A0ABR3KTB2</accession>
<dbReference type="Proteomes" id="UP001558632">
    <property type="component" value="Unassembled WGS sequence"/>
</dbReference>
<reference evidence="1 2" key="1">
    <citation type="submission" date="2024-07" db="EMBL/GenBank/DDBJ databases">
        <title>Enhanced genomic and transcriptomic resources for Trichinella pseudospiralis and T. spiralis underpin the discovery of pronounced molecular differences between stages and species.</title>
        <authorList>
            <person name="Pasi K.K."/>
            <person name="La Rosa G."/>
            <person name="Gomez-Morales M.A."/>
            <person name="Tosini F."/>
            <person name="Sumanam S."/>
            <person name="Young N.D."/>
            <person name="Chang B.C."/>
            <person name="Robin G.B."/>
        </authorList>
    </citation>
    <scope>NUCLEOTIDE SEQUENCE [LARGE SCALE GENOMIC DNA]</scope>
    <source>
        <strain evidence="1">ISS534</strain>
    </source>
</reference>
<keyword evidence="2" id="KW-1185">Reference proteome</keyword>
<sequence>MECCYNCRSKDNSMLQTKEDNAASSVCFCLAEQAAADRVELSLDCPFLYPNTILNNIMLRLLETSSLLFSTTVVLLAVCC</sequence>
<protein>
    <submittedName>
        <fullName evidence="1">Uncharacterized protein</fullName>
    </submittedName>
</protein>
<evidence type="ECO:0000313" key="2">
    <source>
        <dbReference type="Proteomes" id="UP001558632"/>
    </source>
</evidence>